<accession>A0A835CI16</accession>
<dbReference type="OrthoDB" id="1929566at2759"/>
<dbReference type="Pfam" id="PF14223">
    <property type="entry name" value="Retrotran_gag_2"/>
    <property type="match status" value="1"/>
</dbReference>
<organism evidence="2 3">
    <name type="scientific">Senna tora</name>
    <dbReference type="NCBI Taxonomy" id="362788"/>
    <lineage>
        <taxon>Eukaryota</taxon>
        <taxon>Viridiplantae</taxon>
        <taxon>Streptophyta</taxon>
        <taxon>Embryophyta</taxon>
        <taxon>Tracheophyta</taxon>
        <taxon>Spermatophyta</taxon>
        <taxon>Magnoliopsida</taxon>
        <taxon>eudicotyledons</taxon>
        <taxon>Gunneridae</taxon>
        <taxon>Pentapetalae</taxon>
        <taxon>rosids</taxon>
        <taxon>fabids</taxon>
        <taxon>Fabales</taxon>
        <taxon>Fabaceae</taxon>
        <taxon>Caesalpinioideae</taxon>
        <taxon>Cassia clade</taxon>
        <taxon>Senna</taxon>
    </lineage>
</organism>
<proteinExistence type="predicted"/>
<dbReference type="Proteomes" id="UP000634136">
    <property type="component" value="Unassembled WGS sequence"/>
</dbReference>
<comment type="caution">
    <text evidence="2">The sequence shown here is derived from an EMBL/GenBank/DDBJ whole genome shotgun (WGS) entry which is preliminary data.</text>
</comment>
<evidence type="ECO:0000313" key="3">
    <source>
        <dbReference type="Proteomes" id="UP000634136"/>
    </source>
</evidence>
<gene>
    <name evidence="2" type="ORF">G2W53_003003</name>
</gene>
<dbReference type="PANTHER" id="PTHR35317:SF23">
    <property type="entry name" value="OS04G0629600 PROTEIN"/>
    <property type="match status" value="1"/>
</dbReference>
<name>A0A835CI16_9FABA</name>
<feature type="region of interest" description="Disordered" evidence="1">
    <location>
        <begin position="32"/>
        <end position="51"/>
    </location>
</feature>
<protein>
    <submittedName>
        <fullName evidence="2">Retrovirus-related Pol polyprotein from transposon TNT 1-94</fullName>
    </submittedName>
</protein>
<sequence length="267" mass="30705">MEQRSKELLRLEHKDSSLSPLESALLLCNKDSSSLTKKPPSDGTPLTAPLPPSQLFQPINIPDFIVPELNGDNYRIWKENILFQLGWMDIDYAIRKDEPPMPTDTSSQVEIALYERWERSNRLSMMYIKTKISASMRVSLGECKNVRELLKAINEEFKSLNKALAITLMTKFSSMKLTSIRGVREHIEQMSDIAVQLNLLDIEICESVLFHFIMYSLPPQYGLLKSAYYAQEEEWSINRLLTMCVQEEEKVNNGDGREYTYGNPGKE</sequence>
<dbReference type="EMBL" id="JAAIUW010000002">
    <property type="protein sequence ID" value="KAF7840705.1"/>
    <property type="molecule type" value="Genomic_DNA"/>
</dbReference>
<dbReference type="PANTHER" id="PTHR35317">
    <property type="entry name" value="OS04G0629600 PROTEIN"/>
    <property type="match status" value="1"/>
</dbReference>
<reference evidence="2" key="1">
    <citation type="submission" date="2020-09" db="EMBL/GenBank/DDBJ databases">
        <title>Genome-Enabled Discovery of Anthraquinone Biosynthesis in Senna tora.</title>
        <authorList>
            <person name="Kang S.-H."/>
            <person name="Pandey R.P."/>
            <person name="Lee C.-M."/>
            <person name="Sim J.-S."/>
            <person name="Jeong J.-T."/>
            <person name="Choi B.-S."/>
            <person name="Jung M."/>
            <person name="Ginzburg D."/>
            <person name="Zhao K."/>
            <person name="Won S.Y."/>
            <person name="Oh T.-J."/>
            <person name="Yu Y."/>
            <person name="Kim N.-H."/>
            <person name="Lee O.R."/>
            <person name="Lee T.-H."/>
            <person name="Bashyal P."/>
            <person name="Kim T.-S."/>
            <person name="Lee W.-H."/>
            <person name="Kawkins C."/>
            <person name="Kim C.-K."/>
            <person name="Kim J.S."/>
            <person name="Ahn B.O."/>
            <person name="Rhee S.Y."/>
            <person name="Sohng J.K."/>
        </authorList>
    </citation>
    <scope>NUCLEOTIDE SEQUENCE</scope>
    <source>
        <tissue evidence="2">Leaf</tissue>
    </source>
</reference>
<evidence type="ECO:0000256" key="1">
    <source>
        <dbReference type="SAM" id="MobiDB-lite"/>
    </source>
</evidence>
<dbReference type="AlphaFoldDB" id="A0A835CI16"/>
<evidence type="ECO:0000313" key="2">
    <source>
        <dbReference type="EMBL" id="KAF7840705.1"/>
    </source>
</evidence>
<keyword evidence="3" id="KW-1185">Reference proteome</keyword>